<dbReference type="Proteomes" id="UP001159363">
    <property type="component" value="Chromosome 1"/>
</dbReference>
<evidence type="ECO:0000313" key="3">
    <source>
        <dbReference type="Proteomes" id="UP001159363"/>
    </source>
</evidence>
<dbReference type="EMBL" id="JARBHB010000001">
    <property type="protein sequence ID" value="KAJ8897993.1"/>
    <property type="molecule type" value="Genomic_DNA"/>
</dbReference>
<sequence length="130" mass="14670">MTAELEWPVFRSEDDAEEERRGGMSDCRNGNTTCTQRRDGSQKESEMDDSGMNNPPNETFEPRHHDKWKLFDHKICGTSSQVRIVGGKEATLGAYPWIARIGYTSEYTPPARGRLSALLEVICMLTGRSD</sequence>
<name>A0ABQ9IMS6_9NEOP</name>
<dbReference type="InterPro" id="IPR009003">
    <property type="entry name" value="Peptidase_S1_PA"/>
</dbReference>
<comment type="caution">
    <text evidence="2">The sequence shown here is derived from an EMBL/GenBank/DDBJ whole genome shotgun (WGS) entry which is preliminary data.</text>
</comment>
<organism evidence="2 3">
    <name type="scientific">Dryococelus australis</name>
    <dbReference type="NCBI Taxonomy" id="614101"/>
    <lineage>
        <taxon>Eukaryota</taxon>
        <taxon>Metazoa</taxon>
        <taxon>Ecdysozoa</taxon>
        <taxon>Arthropoda</taxon>
        <taxon>Hexapoda</taxon>
        <taxon>Insecta</taxon>
        <taxon>Pterygota</taxon>
        <taxon>Neoptera</taxon>
        <taxon>Polyneoptera</taxon>
        <taxon>Phasmatodea</taxon>
        <taxon>Verophasmatodea</taxon>
        <taxon>Anareolatae</taxon>
        <taxon>Phasmatidae</taxon>
        <taxon>Eurycanthinae</taxon>
        <taxon>Dryococelus</taxon>
    </lineage>
</organism>
<keyword evidence="3" id="KW-1185">Reference proteome</keyword>
<evidence type="ECO:0000313" key="2">
    <source>
        <dbReference type="EMBL" id="KAJ8897993.1"/>
    </source>
</evidence>
<feature type="compositionally biased region" description="Basic and acidic residues" evidence="1">
    <location>
        <begin position="36"/>
        <end position="45"/>
    </location>
</feature>
<feature type="region of interest" description="Disordered" evidence="1">
    <location>
        <begin position="1"/>
        <end position="63"/>
    </location>
</feature>
<evidence type="ECO:0000256" key="1">
    <source>
        <dbReference type="SAM" id="MobiDB-lite"/>
    </source>
</evidence>
<accession>A0ABQ9IMS6</accession>
<dbReference type="SUPFAM" id="SSF50494">
    <property type="entry name" value="Trypsin-like serine proteases"/>
    <property type="match status" value="1"/>
</dbReference>
<reference evidence="2 3" key="1">
    <citation type="submission" date="2023-02" db="EMBL/GenBank/DDBJ databases">
        <title>LHISI_Scaffold_Assembly.</title>
        <authorList>
            <person name="Stuart O.P."/>
            <person name="Cleave R."/>
            <person name="Magrath M.J.L."/>
            <person name="Mikheyev A.S."/>
        </authorList>
    </citation>
    <scope>NUCLEOTIDE SEQUENCE [LARGE SCALE GENOMIC DNA]</scope>
    <source>
        <strain evidence="2">Daus_M_001</strain>
        <tissue evidence="2">Leg muscle</tissue>
    </source>
</reference>
<proteinExistence type="predicted"/>
<protein>
    <submittedName>
        <fullName evidence="2">Uncharacterized protein</fullName>
    </submittedName>
</protein>
<gene>
    <name evidence="2" type="ORF">PR048_003353</name>
</gene>